<gene>
    <name evidence="3" type="ORF">DILT_LOCUS4143</name>
</gene>
<evidence type="ECO:0000259" key="2">
    <source>
        <dbReference type="PROSITE" id="PS50853"/>
    </source>
</evidence>
<reference evidence="3 4" key="1">
    <citation type="submission" date="2018-11" db="EMBL/GenBank/DDBJ databases">
        <authorList>
            <consortium name="Pathogen Informatics"/>
        </authorList>
    </citation>
    <scope>NUCLEOTIDE SEQUENCE [LARGE SCALE GENOMIC DNA]</scope>
</reference>
<evidence type="ECO:0000313" key="3">
    <source>
        <dbReference type="EMBL" id="VDK88100.1"/>
    </source>
</evidence>
<organism evidence="3 4">
    <name type="scientific">Dibothriocephalus latus</name>
    <name type="common">Fish tapeworm</name>
    <name type="synonym">Diphyllobothrium latum</name>
    <dbReference type="NCBI Taxonomy" id="60516"/>
    <lineage>
        <taxon>Eukaryota</taxon>
        <taxon>Metazoa</taxon>
        <taxon>Spiralia</taxon>
        <taxon>Lophotrochozoa</taxon>
        <taxon>Platyhelminthes</taxon>
        <taxon>Cestoda</taxon>
        <taxon>Eucestoda</taxon>
        <taxon>Diphyllobothriidea</taxon>
        <taxon>Diphyllobothriidae</taxon>
        <taxon>Dibothriocephalus</taxon>
    </lineage>
</organism>
<sequence length="643" mass="69589">MATKVVVYALRPKSLEVQWNNPEHVMSSLAIAYMDRRPIATCKGSGTPSSPDFCTLSDLRDHTKYAVKVQVCVKKWWWIKQACKYSRTNYIKTLPSVPTRVASANSCGQCQLIVANINDITIATDDAVMQPRMATHLGVDARRRSHPGLQNTLPLLPEVAKDVRVLAVRTKELQVSWTIPDLALGKLASAKAMAILEGTHISVCAMNAPPHTCVLSGLAHATDYRIVVEVCVIPRDAMPFPDYEAAWCSTTSVPDSAKDVAVLAIQQQELIVQWTIPDLSVGKLATSRAIAQLDGEAATVTEKKVAQCRPEGSPKGQATCTLSGLSPSSMYAVFVELCVIPTDMAYPIASPSDWCSVSGPVSRQTLPQSPEKATSIIVQAVQGNALTVSWINPDSVHGTVVSAKATARLYPQTAVATNCSVIEVVPGPATCVLSGLEDFTHYEVSVRVCITPKDVVHRKGLRSDWCSESAPVIRQTLPGAARAAVYARHRNSLEVSWVNPDATHGPLATSTAIGYWRSKRVASCQAGILPGEQVSCTLTKLRDFEEYDVSVEVCVAPGQAEYYYGGDGGGGCSETPRMSAITLPGGKSYNNKPWESWEVVVRNFQGDPSGQLEDFYFTVGQPLDTQTCDHCYNGPLTPDMGYR</sequence>
<dbReference type="SUPFAM" id="SSF49265">
    <property type="entry name" value="Fibronectin type III"/>
    <property type="match status" value="3"/>
</dbReference>
<dbReference type="EMBL" id="UYRU01044907">
    <property type="protein sequence ID" value="VDK88100.1"/>
    <property type="molecule type" value="Genomic_DNA"/>
</dbReference>
<evidence type="ECO:0000313" key="4">
    <source>
        <dbReference type="Proteomes" id="UP000281553"/>
    </source>
</evidence>
<dbReference type="InterPro" id="IPR036116">
    <property type="entry name" value="FN3_sf"/>
</dbReference>
<dbReference type="OrthoDB" id="6277752at2759"/>
<keyword evidence="4" id="KW-1185">Reference proteome</keyword>
<dbReference type="AlphaFoldDB" id="A0A3P6U9D0"/>
<keyword evidence="1" id="KW-0677">Repeat</keyword>
<dbReference type="PANTHER" id="PTHR46708">
    <property type="entry name" value="TENASCIN"/>
    <property type="match status" value="1"/>
</dbReference>
<evidence type="ECO:0000256" key="1">
    <source>
        <dbReference type="ARBA" id="ARBA00022737"/>
    </source>
</evidence>
<dbReference type="PROSITE" id="PS50853">
    <property type="entry name" value="FN3"/>
    <property type="match status" value="1"/>
</dbReference>
<name>A0A3P6U9D0_DIBLA</name>
<dbReference type="PANTHER" id="PTHR46708:SF2">
    <property type="entry name" value="FIBRONECTIN TYPE-III DOMAIN-CONTAINING PROTEIN"/>
    <property type="match status" value="1"/>
</dbReference>
<dbReference type="Gene3D" id="2.60.40.10">
    <property type="entry name" value="Immunoglobulins"/>
    <property type="match status" value="3"/>
</dbReference>
<dbReference type="InterPro" id="IPR003961">
    <property type="entry name" value="FN3_dom"/>
</dbReference>
<accession>A0A3P6U9D0</accession>
<proteinExistence type="predicted"/>
<protein>
    <recommendedName>
        <fullName evidence="2">Fibronectin type-III domain-containing protein</fullName>
    </recommendedName>
</protein>
<dbReference type="InterPro" id="IPR050991">
    <property type="entry name" value="ECM_Regulatory_Proteins"/>
</dbReference>
<dbReference type="InterPro" id="IPR013783">
    <property type="entry name" value="Ig-like_fold"/>
</dbReference>
<feature type="domain" description="Fibronectin type-III" evidence="2">
    <location>
        <begin position="369"/>
        <end position="479"/>
    </location>
</feature>
<dbReference type="Proteomes" id="UP000281553">
    <property type="component" value="Unassembled WGS sequence"/>
</dbReference>
<dbReference type="SMART" id="SM00060">
    <property type="entry name" value="FN3"/>
    <property type="match status" value="5"/>
</dbReference>